<protein>
    <submittedName>
        <fullName evidence="2">Uncharacterized protein</fullName>
    </submittedName>
</protein>
<feature type="signal peptide" evidence="1">
    <location>
        <begin position="1"/>
        <end position="21"/>
    </location>
</feature>
<keyword evidence="3" id="KW-1185">Reference proteome</keyword>
<evidence type="ECO:0000313" key="2">
    <source>
        <dbReference type="EMBL" id="OAZ04253.1"/>
    </source>
</evidence>
<dbReference type="EMBL" id="JMTM01000035">
    <property type="protein sequence ID" value="OAZ04253.1"/>
    <property type="molecule type" value="Genomic_DNA"/>
</dbReference>
<organism evidence="2 3">
    <name type="scientific">Flavobacterium succinicans</name>
    <dbReference type="NCBI Taxonomy" id="29536"/>
    <lineage>
        <taxon>Bacteria</taxon>
        <taxon>Pseudomonadati</taxon>
        <taxon>Bacteroidota</taxon>
        <taxon>Flavobacteriia</taxon>
        <taxon>Flavobacteriales</taxon>
        <taxon>Flavobacteriaceae</taxon>
        <taxon>Flavobacterium</taxon>
    </lineage>
</organism>
<feature type="chain" id="PRO_5008286827" evidence="1">
    <location>
        <begin position="22"/>
        <end position="131"/>
    </location>
</feature>
<comment type="caution">
    <text evidence="2">The sequence shown here is derived from an EMBL/GenBank/DDBJ whole genome shotgun (WGS) entry which is preliminary data.</text>
</comment>
<accession>A0A199XR70</accession>
<dbReference type="OrthoDB" id="9815205at2"/>
<dbReference type="RefSeq" id="WP_064715073.1">
    <property type="nucleotide sequence ID" value="NZ_JMTM01000035.1"/>
</dbReference>
<gene>
    <name evidence="2" type="ORF">FLB_12470</name>
</gene>
<evidence type="ECO:0000256" key="1">
    <source>
        <dbReference type="SAM" id="SignalP"/>
    </source>
</evidence>
<name>A0A199XR70_9FLAO</name>
<dbReference type="PATRIC" id="fig|29536.5.peg.1316"/>
<keyword evidence="1" id="KW-0732">Signal</keyword>
<reference evidence="2 3" key="1">
    <citation type="submission" date="2016-06" db="EMBL/GenBank/DDBJ databases">
        <title>Draft genome sequence of Flavobacterium succinicans strain DD5b.</title>
        <authorList>
            <person name="Poehlein A."/>
            <person name="Daniel R."/>
            <person name="Simeonova D.D."/>
        </authorList>
    </citation>
    <scope>NUCLEOTIDE SEQUENCE [LARGE SCALE GENOMIC DNA]</scope>
    <source>
        <strain evidence="2 3">DD5b</strain>
    </source>
</reference>
<evidence type="ECO:0000313" key="3">
    <source>
        <dbReference type="Proteomes" id="UP000093807"/>
    </source>
</evidence>
<dbReference type="AlphaFoldDB" id="A0A199XR70"/>
<dbReference type="Proteomes" id="UP000093807">
    <property type="component" value="Unassembled WGS sequence"/>
</dbReference>
<proteinExistence type="predicted"/>
<sequence>MRLVNVITVCLSILFTNICLAQPQSDSKGPKPPTLEQRLKMVTEKICLPLKLDKNQTKKVGDVFKDFFSEMDKSIDLKTNPPRMPEKSKVEALAKIRDNKVKKIIPENLFDKYLELEKTIRPPREGNPHMN</sequence>